<sequence>MTSEDGPGPWEIWHARFDFSDGKGYKYRPVVVVGREEDGSLVMMVTSATNKLQLPHDYPIRHWEKAGLQKPSIARADRIARIPADYLGTAGYIGRLDEEDRAALVVVLREIAEG</sequence>
<evidence type="ECO:0000313" key="3">
    <source>
        <dbReference type="EMBL" id="THG36525.1"/>
    </source>
</evidence>
<evidence type="ECO:0000256" key="2">
    <source>
        <dbReference type="ARBA" id="ARBA00022649"/>
    </source>
</evidence>
<gene>
    <name evidence="3" type="ORF">E5986_09905</name>
</gene>
<keyword evidence="2" id="KW-1277">Toxin-antitoxin system</keyword>
<dbReference type="GO" id="GO:0003677">
    <property type="term" value="F:DNA binding"/>
    <property type="evidence" value="ECO:0007669"/>
    <property type="project" value="InterPro"/>
</dbReference>
<name>A0A4S4G226_9ACTN</name>
<dbReference type="RefSeq" id="WP_136435532.1">
    <property type="nucleotide sequence ID" value="NZ_SSTJ01000015.1"/>
</dbReference>
<comment type="similarity">
    <text evidence="1">Belongs to the PemK/MazF family.</text>
</comment>
<protein>
    <submittedName>
        <fullName evidence="3">Type II toxin-antitoxin system PemK/MazF family toxin</fullName>
    </submittedName>
</protein>
<dbReference type="Gene3D" id="2.30.30.110">
    <property type="match status" value="1"/>
</dbReference>
<dbReference type="InterPro" id="IPR003477">
    <property type="entry name" value="PemK-like"/>
</dbReference>
<accession>A0A4S4G226</accession>
<dbReference type="Proteomes" id="UP000308978">
    <property type="component" value="Unassembled WGS sequence"/>
</dbReference>
<evidence type="ECO:0000256" key="1">
    <source>
        <dbReference type="ARBA" id="ARBA00007521"/>
    </source>
</evidence>
<dbReference type="SUPFAM" id="SSF50118">
    <property type="entry name" value="Cell growth inhibitor/plasmid maintenance toxic component"/>
    <property type="match status" value="1"/>
</dbReference>
<comment type="caution">
    <text evidence="3">The sequence shown here is derived from an EMBL/GenBank/DDBJ whole genome shotgun (WGS) entry which is preliminary data.</text>
</comment>
<proteinExistence type="inferred from homology"/>
<evidence type="ECO:0000313" key="4">
    <source>
        <dbReference type="Proteomes" id="UP000308978"/>
    </source>
</evidence>
<dbReference type="EMBL" id="SSTJ01000015">
    <property type="protein sequence ID" value="THG36525.1"/>
    <property type="molecule type" value="Genomic_DNA"/>
</dbReference>
<reference evidence="3 4" key="1">
    <citation type="submission" date="2019-04" db="EMBL/GenBank/DDBJ databases">
        <title>Microbes associate with the intestines of laboratory mice.</title>
        <authorList>
            <person name="Navarre W."/>
            <person name="Wong E."/>
            <person name="Huang K.C."/>
            <person name="Tropini C."/>
            <person name="Ng K."/>
            <person name="Yu B."/>
        </authorList>
    </citation>
    <scope>NUCLEOTIDE SEQUENCE [LARGE SCALE GENOMIC DNA]</scope>
    <source>
        <strain evidence="3 4">NM80_B27</strain>
    </source>
</reference>
<dbReference type="Pfam" id="PF02452">
    <property type="entry name" value="PemK_toxin"/>
    <property type="match status" value="1"/>
</dbReference>
<organism evidence="3 4">
    <name type="scientific">Adlercreutzia caecimuris</name>
    <dbReference type="NCBI Taxonomy" id="671266"/>
    <lineage>
        <taxon>Bacteria</taxon>
        <taxon>Bacillati</taxon>
        <taxon>Actinomycetota</taxon>
        <taxon>Coriobacteriia</taxon>
        <taxon>Eggerthellales</taxon>
        <taxon>Eggerthellaceae</taxon>
        <taxon>Adlercreutzia</taxon>
    </lineage>
</organism>
<dbReference type="AlphaFoldDB" id="A0A4S4G226"/>
<dbReference type="InterPro" id="IPR011067">
    <property type="entry name" value="Plasmid_toxin/cell-grow_inhib"/>
</dbReference>